<dbReference type="InterPro" id="IPR006439">
    <property type="entry name" value="HAD-SF_hydro_IA"/>
</dbReference>
<dbReference type="SFLD" id="SFLDS00003">
    <property type="entry name" value="Haloacid_Dehalogenase"/>
    <property type="match status" value="1"/>
</dbReference>
<sequence>MSFLQALLHRDPPPRELDPATHVLLLDVDGVLLTPPSAFHQQFSATHRPALQAFFNGPFESASTGKSDIREHLPAFLNALGRKESPDEYLRAWCDHENYPNEPLLAEVRRLRTAGWRVYLATNQEAYRVSHMLDVGGLRDVVDGEYASCSVGHRKPGAAYYKEVTRRLGLAPEHIVFWDDTPANVQSARKAGWQAHLYQDVPSFRRKMTCRP</sequence>
<protein>
    <submittedName>
        <fullName evidence="1">HAD family hydrolase</fullName>
    </submittedName>
</protein>
<dbReference type="NCBIfam" id="TIGR01509">
    <property type="entry name" value="HAD-SF-IA-v3"/>
    <property type="match status" value="1"/>
</dbReference>
<accession>A0ABW5P1D9</accession>
<name>A0ABW5P1D9_9DEIO</name>
<dbReference type="SUPFAM" id="SSF56784">
    <property type="entry name" value="HAD-like"/>
    <property type="match status" value="1"/>
</dbReference>
<dbReference type="GO" id="GO:0016787">
    <property type="term" value="F:hydrolase activity"/>
    <property type="evidence" value="ECO:0007669"/>
    <property type="project" value="UniProtKB-KW"/>
</dbReference>
<organism evidence="1 2">
    <name type="scientific">Deinococcus taklimakanensis</name>
    <dbReference type="NCBI Taxonomy" id="536443"/>
    <lineage>
        <taxon>Bacteria</taxon>
        <taxon>Thermotogati</taxon>
        <taxon>Deinococcota</taxon>
        <taxon>Deinococci</taxon>
        <taxon>Deinococcales</taxon>
        <taxon>Deinococcaceae</taxon>
        <taxon>Deinococcus</taxon>
    </lineage>
</organism>
<dbReference type="Proteomes" id="UP001597475">
    <property type="component" value="Unassembled WGS sequence"/>
</dbReference>
<gene>
    <name evidence="1" type="ORF">ACFSR9_06380</name>
</gene>
<reference evidence="2" key="1">
    <citation type="journal article" date="2019" name="Int. J. Syst. Evol. Microbiol.">
        <title>The Global Catalogue of Microorganisms (GCM) 10K type strain sequencing project: providing services to taxonomists for standard genome sequencing and annotation.</title>
        <authorList>
            <consortium name="The Broad Institute Genomics Platform"/>
            <consortium name="The Broad Institute Genome Sequencing Center for Infectious Disease"/>
            <person name="Wu L."/>
            <person name="Ma J."/>
        </authorList>
    </citation>
    <scope>NUCLEOTIDE SEQUENCE [LARGE SCALE GENOMIC DNA]</scope>
    <source>
        <strain evidence="2">KCTC 33842</strain>
    </source>
</reference>
<dbReference type="EMBL" id="JBHUMK010000025">
    <property type="protein sequence ID" value="MFD2609066.1"/>
    <property type="molecule type" value="Genomic_DNA"/>
</dbReference>
<dbReference type="RefSeq" id="WP_386844142.1">
    <property type="nucleotide sequence ID" value="NZ_JBHUMK010000025.1"/>
</dbReference>
<dbReference type="InterPro" id="IPR036412">
    <property type="entry name" value="HAD-like_sf"/>
</dbReference>
<keyword evidence="1" id="KW-0378">Hydrolase</keyword>
<dbReference type="PANTHER" id="PTHR43611:SF3">
    <property type="entry name" value="FLAVIN MONONUCLEOTIDE HYDROLASE 1, CHLOROPLATIC"/>
    <property type="match status" value="1"/>
</dbReference>
<dbReference type="Pfam" id="PF00702">
    <property type="entry name" value="Hydrolase"/>
    <property type="match status" value="1"/>
</dbReference>
<evidence type="ECO:0000313" key="1">
    <source>
        <dbReference type="EMBL" id="MFD2609066.1"/>
    </source>
</evidence>
<dbReference type="CDD" id="cd02603">
    <property type="entry name" value="HAD_sEH-N_like"/>
    <property type="match status" value="1"/>
</dbReference>
<comment type="caution">
    <text evidence="1">The sequence shown here is derived from an EMBL/GenBank/DDBJ whole genome shotgun (WGS) entry which is preliminary data.</text>
</comment>
<dbReference type="Gene3D" id="3.40.50.1000">
    <property type="entry name" value="HAD superfamily/HAD-like"/>
    <property type="match status" value="1"/>
</dbReference>
<proteinExistence type="predicted"/>
<dbReference type="PANTHER" id="PTHR43611">
    <property type="entry name" value="ALPHA-D-GLUCOSE 1-PHOSPHATE PHOSPHATASE"/>
    <property type="match status" value="1"/>
</dbReference>
<dbReference type="InterPro" id="IPR023214">
    <property type="entry name" value="HAD_sf"/>
</dbReference>
<evidence type="ECO:0000313" key="2">
    <source>
        <dbReference type="Proteomes" id="UP001597475"/>
    </source>
</evidence>
<dbReference type="SFLD" id="SFLDG01129">
    <property type="entry name" value="C1.5:_HAD__Beta-PGM__Phosphata"/>
    <property type="match status" value="1"/>
</dbReference>
<keyword evidence="2" id="KW-1185">Reference proteome</keyword>